<evidence type="ECO:0000256" key="9">
    <source>
        <dbReference type="SAM" id="Phobius"/>
    </source>
</evidence>
<dbReference type="PRINTS" id="PR00171">
    <property type="entry name" value="SUGRTRNSPORT"/>
</dbReference>
<dbReference type="InterPro" id="IPR050549">
    <property type="entry name" value="MFS_Trehalose_Transporter"/>
</dbReference>
<dbReference type="SUPFAM" id="SSF103473">
    <property type="entry name" value="MFS general substrate transporter"/>
    <property type="match status" value="1"/>
</dbReference>
<evidence type="ECO:0000256" key="8">
    <source>
        <dbReference type="RuleBase" id="RU003346"/>
    </source>
</evidence>
<accession>A0AAV0R1K4</accession>
<feature type="transmembrane region" description="Helical" evidence="9">
    <location>
        <begin position="20"/>
        <end position="40"/>
    </location>
</feature>
<protein>
    <recommendedName>
        <fullName evidence="10">Major facilitator superfamily (MFS) profile domain-containing protein</fullName>
    </recommendedName>
</protein>
<dbReference type="NCBIfam" id="TIGR00879">
    <property type="entry name" value="SP"/>
    <property type="match status" value="1"/>
</dbReference>
<feature type="transmembrane region" description="Helical" evidence="9">
    <location>
        <begin position="414"/>
        <end position="438"/>
    </location>
</feature>
<dbReference type="InterPro" id="IPR005828">
    <property type="entry name" value="MFS_sugar_transport-like"/>
</dbReference>
<feature type="transmembrane region" description="Helical" evidence="9">
    <location>
        <begin position="523"/>
        <end position="541"/>
    </location>
</feature>
<evidence type="ECO:0000256" key="3">
    <source>
        <dbReference type="ARBA" id="ARBA00022448"/>
    </source>
</evidence>
<evidence type="ECO:0000256" key="5">
    <source>
        <dbReference type="ARBA" id="ARBA00022692"/>
    </source>
</evidence>
<dbReference type="PANTHER" id="PTHR48021">
    <property type="match status" value="1"/>
</dbReference>
<dbReference type="PROSITE" id="PS50850">
    <property type="entry name" value="MFS"/>
    <property type="match status" value="1"/>
</dbReference>
<evidence type="ECO:0000256" key="6">
    <source>
        <dbReference type="ARBA" id="ARBA00022989"/>
    </source>
</evidence>
<reference evidence="11" key="1">
    <citation type="submission" date="2022-08" db="EMBL/GenBank/DDBJ databases">
        <authorList>
            <person name="Gutierrez-Valencia J."/>
        </authorList>
    </citation>
    <scope>NUCLEOTIDE SEQUENCE</scope>
</reference>
<feature type="transmembrane region" description="Helical" evidence="9">
    <location>
        <begin position="385"/>
        <end position="405"/>
    </location>
</feature>
<evidence type="ECO:0000313" key="12">
    <source>
        <dbReference type="Proteomes" id="UP001154282"/>
    </source>
</evidence>
<dbReference type="AlphaFoldDB" id="A0AAV0R1K4"/>
<gene>
    <name evidence="11" type="ORF">LITE_LOCUS45789</name>
</gene>
<dbReference type="InterPro" id="IPR020846">
    <property type="entry name" value="MFS_dom"/>
</dbReference>
<keyword evidence="5 9" id="KW-0812">Transmembrane</keyword>
<dbReference type="CDD" id="cd17358">
    <property type="entry name" value="MFS_GLUT6_8_Class3_like"/>
    <property type="match status" value="1"/>
</dbReference>
<evidence type="ECO:0000256" key="2">
    <source>
        <dbReference type="ARBA" id="ARBA00010992"/>
    </source>
</evidence>
<keyword evidence="7 9" id="KW-0472">Membrane</keyword>
<comment type="subcellular location">
    <subcellularLocation>
        <location evidence="1">Membrane</location>
        <topology evidence="1">Multi-pass membrane protein</topology>
    </subcellularLocation>
</comment>
<evidence type="ECO:0000313" key="11">
    <source>
        <dbReference type="EMBL" id="CAI0551046.1"/>
    </source>
</evidence>
<keyword evidence="4" id="KW-0762">Sugar transport</keyword>
<keyword evidence="3 8" id="KW-0813">Transport</keyword>
<keyword evidence="12" id="KW-1185">Reference proteome</keyword>
<comment type="similarity">
    <text evidence="2 8">Belongs to the major facilitator superfamily. Sugar transporter (TC 2.A.1.1) family.</text>
</comment>
<feature type="transmembrane region" description="Helical" evidence="9">
    <location>
        <begin position="242"/>
        <end position="260"/>
    </location>
</feature>
<name>A0AAV0R1K4_9ROSI</name>
<feature type="domain" description="Major facilitator superfamily (MFS) profile" evidence="10">
    <location>
        <begin position="118"/>
        <end position="545"/>
    </location>
</feature>
<sequence length="563" mass="61043">SSLNSTSPSHQQQQNPTKKSVALCFFLSFFQFPHLLYNNFSFFPLLPERINRISHILTMEGERNNDLEEKLLPPRSVVVDLKPGYNNDEPSSSPAACCGESPASCSGGGGMTPMVVFSTMVAVCGTFAMGCASGYSSPAEHGINKDLNLSVAEYSVFGSIMTTGGMIGSLLNGKMADLIGRKGTMWVSEMFFIMGWLAIAFAEDSWTLDLGRLSIGVGVGITGYVVPVYVAEITPKNIRGAFTAAGHFMTCCGFSMLYFAGVAFSWRSLALIAAVPSALHIVGLFFIPESPRWLAKVGREEDSELALQRLRGKKVDISQEAADIIESIEACQGRKSGKILDLFQLKYAHALIVGVGLMFFQQFGGTNAIAYYARSIFEAAEFSSYIGLISMAVIQIPITLVSVLLTDKSGRRPLLLVSASGMCLSTLLIAVSFCLQSFHIAKDITPTLACIGVLVKTTHKKQSFTVAYSIGMAGLPWLIMSETFPINIKGSAGSLVTLIHWSCSWIVTYSFNFLMQWSSSGTFFIFSGVGFSAVVFIAKLVPETKGRTLEELQTSSVQTHFIE</sequence>
<feature type="transmembrane region" description="Helical" evidence="9">
    <location>
        <begin position="347"/>
        <end position="373"/>
    </location>
</feature>
<evidence type="ECO:0000256" key="7">
    <source>
        <dbReference type="ARBA" id="ARBA00023136"/>
    </source>
</evidence>
<evidence type="ECO:0000259" key="10">
    <source>
        <dbReference type="PROSITE" id="PS50850"/>
    </source>
</evidence>
<dbReference type="Gene3D" id="1.20.1250.20">
    <property type="entry name" value="MFS general substrate transporter like domains"/>
    <property type="match status" value="1"/>
</dbReference>
<feature type="non-terminal residue" evidence="11">
    <location>
        <position position="1"/>
    </location>
</feature>
<comment type="caution">
    <text evidence="11">The sequence shown here is derived from an EMBL/GenBank/DDBJ whole genome shotgun (WGS) entry which is preliminary data.</text>
</comment>
<feature type="transmembrane region" description="Helical" evidence="9">
    <location>
        <begin position="492"/>
        <end position="511"/>
    </location>
</feature>
<feature type="transmembrane region" description="Helical" evidence="9">
    <location>
        <begin position="183"/>
        <end position="201"/>
    </location>
</feature>
<organism evidence="11 12">
    <name type="scientific">Linum tenue</name>
    <dbReference type="NCBI Taxonomy" id="586396"/>
    <lineage>
        <taxon>Eukaryota</taxon>
        <taxon>Viridiplantae</taxon>
        <taxon>Streptophyta</taxon>
        <taxon>Embryophyta</taxon>
        <taxon>Tracheophyta</taxon>
        <taxon>Spermatophyta</taxon>
        <taxon>Magnoliopsida</taxon>
        <taxon>eudicotyledons</taxon>
        <taxon>Gunneridae</taxon>
        <taxon>Pentapetalae</taxon>
        <taxon>rosids</taxon>
        <taxon>fabids</taxon>
        <taxon>Malpighiales</taxon>
        <taxon>Linaceae</taxon>
        <taxon>Linum</taxon>
    </lineage>
</organism>
<dbReference type="InterPro" id="IPR003663">
    <property type="entry name" value="Sugar/inositol_transpt"/>
</dbReference>
<dbReference type="FunFam" id="1.20.1250.20:FF:000043">
    <property type="entry name" value="sugar transporter ERD6-like 6"/>
    <property type="match status" value="1"/>
</dbReference>
<dbReference type="GO" id="GO:0016020">
    <property type="term" value="C:membrane"/>
    <property type="evidence" value="ECO:0007669"/>
    <property type="project" value="UniProtKB-SubCell"/>
</dbReference>
<dbReference type="Proteomes" id="UP001154282">
    <property type="component" value="Unassembled WGS sequence"/>
</dbReference>
<dbReference type="GO" id="GO:0051119">
    <property type="term" value="F:sugar transmembrane transporter activity"/>
    <property type="evidence" value="ECO:0007669"/>
    <property type="project" value="InterPro"/>
</dbReference>
<feature type="transmembrane region" description="Helical" evidence="9">
    <location>
        <begin position="213"/>
        <end position="230"/>
    </location>
</feature>
<evidence type="ECO:0000256" key="4">
    <source>
        <dbReference type="ARBA" id="ARBA00022597"/>
    </source>
</evidence>
<dbReference type="EMBL" id="CAMGYJ010000010">
    <property type="protein sequence ID" value="CAI0551046.1"/>
    <property type="molecule type" value="Genomic_DNA"/>
</dbReference>
<feature type="transmembrane region" description="Helical" evidence="9">
    <location>
        <begin position="155"/>
        <end position="171"/>
    </location>
</feature>
<feature type="transmembrane region" description="Helical" evidence="9">
    <location>
        <begin position="463"/>
        <end position="480"/>
    </location>
</feature>
<keyword evidence="6 9" id="KW-1133">Transmembrane helix</keyword>
<feature type="transmembrane region" description="Helical" evidence="9">
    <location>
        <begin position="266"/>
        <end position="287"/>
    </location>
</feature>
<evidence type="ECO:0000256" key="1">
    <source>
        <dbReference type="ARBA" id="ARBA00004141"/>
    </source>
</evidence>
<proteinExistence type="inferred from homology"/>
<dbReference type="PANTHER" id="PTHR48021:SF48">
    <property type="entry name" value="MAJOR FACILITATOR SUPERFAMILY (MFS) PROFILE DOMAIN-CONTAINING PROTEIN"/>
    <property type="match status" value="1"/>
</dbReference>
<dbReference type="InterPro" id="IPR036259">
    <property type="entry name" value="MFS_trans_sf"/>
</dbReference>
<dbReference type="InterPro" id="IPR044775">
    <property type="entry name" value="MFS_ERD6/Tret1-like"/>
</dbReference>
<dbReference type="Pfam" id="PF00083">
    <property type="entry name" value="Sugar_tr"/>
    <property type="match status" value="1"/>
</dbReference>
<feature type="transmembrane region" description="Helical" evidence="9">
    <location>
        <begin position="114"/>
        <end position="135"/>
    </location>
</feature>